<feature type="transmembrane region" description="Helical" evidence="1">
    <location>
        <begin position="293"/>
        <end position="312"/>
    </location>
</feature>
<feature type="transmembrane region" description="Helical" evidence="1">
    <location>
        <begin position="18"/>
        <end position="39"/>
    </location>
</feature>
<name>A0A410FTS5_BIPS1</name>
<feature type="transmembrane region" description="Helical" evidence="1">
    <location>
        <begin position="195"/>
        <end position="214"/>
    </location>
</feature>
<protein>
    <submittedName>
        <fullName evidence="2">Uncharacterized protein</fullName>
    </submittedName>
</protein>
<dbReference type="AlphaFoldDB" id="A0A410FTS5"/>
<sequence>MATYLSASKGRDSQVARVALATIAALFLRSVLDFVYVNYVHRYFGGSLTAGAFPMDEINPWRVLESYVLVFLLAMWLSSSLYRRWRPSGIALVLYFAIVMLPLTSLYGLAGAPPAFIYAAAGSFAVLLIVTGLLPRVKVPRPDHNLLAMGTLLLVGMSVYVYGTLLLRGGLERLNFDLLAVYEVRAEFVQTRAPMMGYFVPWQAYVLNITLFCWGLAGRKWWLVAAAVAASLFLFGMVGVKAYLFAPALAGGVYFLWHRRQALFYVIGGMAVLVIASYVLFLVSGNDLALSLLVRRLFFVPAANHLIYYDFFSQPDHPFVMLSNSILEGFVRYPYDMPMVRMIAWEYWGRDFSPNVGYLGDAFAQFGFMGMFLFSMLFGLFLRIVDSVGARLPGNLVAAVVVMPAMALTNSALFTSLLTHGWIPAVVLLWLLRVVEEKRSIARKVKRVEVWPQQHTGAASSYPQRS</sequence>
<feature type="transmembrane region" description="Helical" evidence="1">
    <location>
        <begin position="115"/>
        <end position="134"/>
    </location>
</feature>
<dbReference type="KEGG" id="bih:BIP78_0582"/>
<feature type="transmembrane region" description="Helical" evidence="1">
    <location>
        <begin position="419"/>
        <end position="435"/>
    </location>
</feature>
<dbReference type="EMBL" id="CP034928">
    <property type="protein sequence ID" value="QAA76348.1"/>
    <property type="molecule type" value="Genomic_DNA"/>
</dbReference>
<dbReference type="Proteomes" id="UP000287233">
    <property type="component" value="Chromosome"/>
</dbReference>
<proteinExistence type="predicted"/>
<keyword evidence="1" id="KW-0812">Transmembrane</keyword>
<feature type="transmembrane region" description="Helical" evidence="1">
    <location>
        <begin position="221"/>
        <end position="242"/>
    </location>
</feature>
<evidence type="ECO:0000313" key="2">
    <source>
        <dbReference type="EMBL" id="QAA76348.1"/>
    </source>
</evidence>
<feature type="transmembrane region" description="Helical" evidence="1">
    <location>
        <begin position="89"/>
        <end position="109"/>
    </location>
</feature>
<feature type="transmembrane region" description="Helical" evidence="1">
    <location>
        <begin position="59"/>
        <end position="77"/>
    </location>
</feature>
<accession>A0A410FTS5</accession>
<evidence type="ECO:0000256" key="1">
    <source>
        <dbReference type="SAM" id="Phobius"/>
    </source>
</evidence>
<feature type="transmembrane region" description="Helical" evidence="1">
    <location>
        <begin position="146"/>
        <end position="167"/>
    </location>
</feature>
<reference evidence="3" key="1">
    <citation type="submission" date="2018-12" db="EMBL/GenBank/DDBJ databases">
        <title>Complete genome sequence of an uncultured bacterium of the candidate phylum Bipolaricaulota.</title>
        <authorList>
            <person name="Kadnikov V.V."/>
            <person name="Mardanov A.V."/>
            <person name="Beletsky A.V."/>
            <person name="Frank Y.A."/>
            <person name="Karnachuk O.V."/>
            <person name="Ravin N.V."/>
        </authorList>
    </citation>
    <scope>NUCLEOTIDE SEQUENCE [LARGE SCALE GENOMIC DNA]</scope>
</reference>
<keyword evidence="1" id="KW-0472">Membrane</keyword>
<evidence type="ECO:0000313" key="3">
    <source>
        <dbReference type="Proteomes" id="UP000287233"/>
    </source>
</evidence>
<feature type="transmembrane region" description="Helical" evidence="1">
    <location>
        <begin position="394"/>
        <end position="413"/>
    </location>
</feature>
<organism evidence="2 3">
    <name type="scientific">Bipolaricaulis sibiricus</name>
    <dbReference type="NCBI Taxonomy" id="2501609"/>
    <lineage>
        <taxon>Bacteria</taxon>
        <taxon>Candidatus Bipolaricaulota</taxon>
        <taxon>Candidatus Bipolaricaulia</taxon>
        <taxon>Candidatus Bipolaricaulales</taxon>
        <taxon>Candidatus Bipolaricaulaceae</taxon>
        <taxon>Candidatus Bipolaricaulis</taxon>
    </lineage>
</organism>
<keyword evidence="1" id="KW-1133">Transmembrane helix</keyword>
<feature type="transmembrane region" description="Helical" evidence="1">
    <location>
        <begin position="362"/>
        <end position="382"/>
    </location>
</feature>
<gene>
    <name evidence="2" type="ORF">BIP78_0582</name>
</gene>
<feature type="transmembrane region" description="Helical" evidence="1">
    <location>
        <begin position="262"/>
        <end position="281"/>
    </location>
</feature>